<reference evidence="7" key="1">
    <citation type="submission" date="2022-05" db="EMBL/GenBank/DDBJ databases">
        <title>Using nanopore sequencing to obtain complete genomes from saliva samples.</title>
        <authorList>
            <person name="Baker J.L."/>
        </authorList>
    </citation>
    <scope>NUCLEOTIDE SEQUENCE</scope>
    <source>
        <strain evidence="7">JCVI-JB-Ag32</strain>
    </source>
</reference>
<protein>
    <submittedName>
        <fullName evidence="7">AI-2E family transporter</fullName>
    </submittedName>
</protein>
<evidence type="ECO:0000313" key="7">
    <source>
        <dbReference type="EMBL" id="UQF79729.1"/>
    </source>
</evidence>
<evidence type="ECO:0000313" key="8">
    <source>
        <dbReference type="Proteomes" id="UP000830236"/>
    </source>
</evidence>
<dbReference type="KEGG" id="agh:M3I41_00145"/>
<feature type="transmembrane region" description="Helical" evidence="6">
    <location>
        <begin position="61"/>
        <end position="80"/>
    </location>
</feature>
<feature type="transmembrane region" description="Helical" evidence="6">
    <location>
        <begin position="261"/>
        <end position="280"/>
    </location>
</feature>
<dbReference type="Pfam" id="PF01594">
    <property type="entry name" value="AI-2E_transport"/>
    <property type="match status" value="1"/>
</dbReference>
<comment type="similarity">
    <text evidence="2">Belongs to the autoinducer-2 exporter (AI-2E) (TC 2.A.86) family.</text>
</comment>
<dbReference type="InterPro" id="IPR002549">
    <property type="entry name" value="AI-2E-like"/>
</dbReference>
<evidence type="ECO:0000256" key="5">
    <source>
        <dbReference type="ARBA" id="ARBA00023136"/>
    </source>
</evidence>
<gene>
    <name evidence="7" type="ORF">M3I41_00145</name>
</gene>
<evidence type="ECO:0000256" key="3">
    <source>
        <dbReference type="ARBA" id="ARBA00022692"/>
    </source>
</evidence>
<dbReference type="GO" id="GO:0055085">
    <property type="term" value="P:transmembrane transport"/>
    <property type="evidence" value="ECO:0007669"/>
    <property type="project" value="TreeGrafter"/>
</dbReference>
<dbReference type="PANTHER" id="PTHR21716">
    <property type="entry name" value="TRANSMEMBRANE PROTEIN"/>
    <property type="match status" value="1"/>
</dbReference>
<name>A0A9E7AMQ9_9ACTO</name>
<feature type="transmembrane region" description="Helical" evidence="6">
    <location>
        <begin position="87"/>
        <end position="112"/>
    </location>
</feature>
<proteinExistence type="inferred from homology"/>
<sequence length="387" mass="42207">MQTRKSQLTAANRSQAVIAKLRPKVTRTGDTRTQGEVVLTVLTMATAATLGLYFIRSIVGPVFLALTLVITVRPGVQWLVKKGLPRWLAATTGILVIYAFIAAMVVAMVVAISQFAMILPDYASRFTGLFDQVMRSVKRFGVDEDWLLQQARAFDTSKLLNLAQSVVDSVTSTGSLMLLMLLTVFFLAFDTSSVAVRARSLRVLKPGIYDAVAHFCRAVRSYWMVSTIFGLIVAVFDVIALWILGVPLAITWGVLSFITNYVPNIGFVLGVIPPALLALVADGPWTALWVVVAYSMLNFVIQSLVQPKFTGDAVGLNTTTSFLSLAFWTMVIGGLGSILAVPLTLFAKCVLIDSDPRSRWLSVFLTAGDEPFSEPDRVEQDLLSATK</sequence>
<dbReference type="EMBL" id="CP097095">
    <property type="protein sequence ID" value="UQF79729.1"/>
    <property type="molecule type" value="Genomic_DNA"/>
</dbReference>
<evidence type="ECO:0000256" key="2">
    <source>
        <dbReference type="ARBA" id="ARBA00009773"/>
    </source>
</evidence>
<evidence type="ECO:0000256" key="6">
    <source>
        <dbReference type="SAM" id="Phobius"/>
    </source>
</evidence>
<keyword evidence="3 6" id="KW-0812">Transmembrane</keyword>
<dbReference type="GO" id="GO:0016020">
    <property type="term" value="C:membrane"/>
    <property type="evidence" value="ECO:0007669"/>
    <property type="project" value="UniProtKB-SubCell"/>
</dbReference>
<keyword evidence="4 6" id="KW-1133">Transmembrane helix</keyword>
<dbReference type="PANTHER" id="PTHR21716:SF64">
    <property type="entry name" value="AI-2 TRANSPORT PROTEIN TQSA"/>
    <property type="match status" value="1"/>
</dbReference>
<keyword evidence="5 6" id="KW-0472">Membrane</keyword>
<feature type="transmembrane region" description="Helical" evidence="6">
    <location>
        <begin position="325"/>
        <end position="351"/>
    </location>
</feature>
<feature type="transmembrane region" description="Helical" evidence="6">
    <location>
        <begin position="176"/>
        <end position="196"/>
    </location>
</feature>
<dbReference type="AlphaFoldDB" id="A0A9E7AMQ9"/>
<feature type="transmembrane region" description="Helical" evidence="6">
    <location>
        <begin position="37"/>
        <end position="55"/>
    </location>
</feature>
<feature type="transmembrane region" description="Helical" evidence="6">
    <location>
        <begin position="228"/>
        <end position="255"/>
    </location>
</feature>
<evidence type="ECO:0000256" key="1">
    <source>
        <dbReference type="ARBA" id="ARBA00004141"/>
    </source>
</evidence>
<organism evidence="7 8">
    <name type="scientific">Actinomyces graevenitzii</name>
    <dbReference type="NCBI Taxonomy" id="55565"/>
    <lineage>
        <taxon>Bacteria</taxon>
        <taxon>Bacillati</taxon>
        <taxon>Actinomycetota</taxon>
        <taxon>Actinomycetes</taxon>
        <taxon>Actinomycetales</taxon>
        <taxon>Actinomycetaceae</taxon>
        <taxon>Actinomyces</taxon>
    </lineage>
</organism>
<feature type="transmembrane region" description="Helical" evidence="6">
    <location>
        <begin position="287"/>
        <end position="305"/>
    </location>
</feature>
<comment type="subcellular location">
    <subcellularLocation>
        <location evidence="1">Membrane</location>
        <topology evidence="1">Multi-pass membrane protein</topology>
    </subcellularLocation>
</comment>
<evidence type="ECO:0000256" key="4">
    <source>
        <dbReference type="ARBA" id="ARBA00022989"/>
    </source>
</evidence>
<accession>A0A9E7AMQ9</accession>
<dbReference type="Proteomes" id="UP000830236">
    <property type="component" value="Chromosome"/>
</dbReference>